<dbReference type="InterPro" id="IPR036097">
    <property type="entry name" value="HisK_dim/P_sf"/>
</dbReference>
<dbReference type="SMART" id="SM00388">
    <property type="entry name" value="HisKA"/>
    <property type="match status" value="1"/>
</dbReference>
<dbReference type="Pfam" id="PF00512">
    <property type="entry name" value="HisKA"/>
    <property type="match status" value="1"/>
</dbReference>
<evidence type="ECO:0000313" key="10">
    <source>
        <dbReference type="EMBL" id="NEX22915.1"/>
    </source>
</evidence>
<sequence>MPIARVQRGFVLGQLSSAVAHELNQPLGAILRNAEAGEAFLRQDPPNLAEVREILVDIQTDDRRAAAVIQRMRSLLQQGELRFEAIALLELVAQAVAMLNTEIQTQQVTLRILVPAALPRIQGDRVQLQQVIINLLLNSLDALSAASQGQRQIEIQAAQAGTDRLTLTVEDSGTGIDPDRLPELFEPFYTTKSDGIGLGLSLSKTIIDAHGGRISAENRPQGGARVALLLPIAEED</sequence>
<dbReference type="Gene3D" id="3.30.565.10">
    <property type="entry name" value="Histidine kinase-like ATPase, C-terminal domain"/>
    <property type="match status" value="1"/>
</dbReference>
<keyword evidence="8" id="KW-0902">Two-component regulatory system</keyword>
<evidence type="ECO:0000256" key="8">
    <source>
        <dbReference type="ARBA" id="ARBA00023012"/>
    </source>
</evidence>
<dbReference type="AlphaFoldDB" id="A0A6P1E5R1"/>
<dbReference type="PROSITE" id="PS50109">
    <property type="entry name" value="HIS_KIN"/>
    <property type="match status" value="1"/>
</dbReference>
<feature type="domain" description="Histidine kinase" evidence="9">
    <location>
        <begin position="18"/>
        <end position="234"/>
    </location>
</feature>
<keyword evidence="4" id="KW-0808">Transferase</keyword>
<dbReference type="InterPro" id="IPR036890">
    <property type="entry name" value="HATPase_C_sf"/>
</dbReference>
<dbReference type="PANTHER" id="PTHR43065:SF10">
    <property type="entry name" value="PEROXIDE STRESS-ACTIVATED HISTIDINE KINASE MAK3"/>
    <property type="match status" value="1"/>
</dbReference>
<dbReference type="CDD" id="cd00082">
    <property type="entry name" value="HisKA"/>
    <property type="match status" value="1"/>
</dbReference>
<dbReference type="Pfam" id="PF02518">
    <property type="entry name" value="HATPase_c"/>
    <property type="match status" value="1"/>
</dbReference>
<comment type="caution">
    <text evidence="10">The sequence shown here is derived from an EMBL/GenBank/DDBJ whole genome shotgun (WGS) entry which is preliminary data.</text>
</comment>
<comment type="catalytic activity">
    <reaction evidence="1">
        <text>ATP + protein L-histidine = ADP + protein N-phospho-L-histidine.</text>
        <dbReference type="EC" id="2.7.13.3"/>
    </reaction>
</comment>
<evidence type="ECO:0000256" key="7">
    <source>
        <dbReference type="ARBA" id="ARBA00022840"/>
    </source>
</evidence>
<accession>A0A6P1E5R1</accession>
<keyword evidence="11" id="KW-1185">Reference proteome</keyword>
<dbReference type="PANTHER" id="PTHR43065">
    <property type="entry name" value="SENSOR HISTIDINE KINASE"/>
    <property type="match status" value="1"/>
</dbReference>
<evidence type="ECO:0000256" key="1">
    <source>
        <dbReference type="ARBA" id="ARBA00000085"/>
    </source>
</evidence>
<dbReference type="RefSeq" id="WP_164656048.1">
    <property type="nucleotide sequence ID" value="NZ_JAAIJR010000138.1"/>
</dbReference>
<dbReference type="InterPro" id="IPR005467">
    <property type="entry name" value="His_kinase_dom"/>
</dbReference>
<dbReference type="Proteomes" id="UP000471640">
    <property type="component" value="Unassembled WGS sequence"/>
</dbReference>
<keyword evidence="3" id="KW-0597">Phosphoprotein</keyword>
<evidence type="ECO:0000256" key="3">
    <source>
        <dbReference type="ARBA" id="ARBA00022553"/>
    </source>
</evidence>
<dbReference type="GO" id="GO:0000155">
    <property type="term" value="F:phosphorelay sensor kinase activity"/>
    <property type="evidence" value="ECO:0007669"/>
    <property type="project" value="InterPro"/>
</dbReference>
<dbReference type="Gene3D" id="1.10.287.130">
    <property type="match status" value="1"/>
</dbReference>
<proteinExistence type="predicted"/>
<dbReference type="SUPFAM" id="SSF55874">
    <property type="entry name" value="ATPase domain of HSP90 chaperone/DNA topoisomerase II/histidine kinase"/>
    <property type="match status" value="1"/>
</dbReference>
<gene>
    <name evidence="10" type="ORF">G3480_21865</name>
</gene>
<evidence type="ECO:0000256" key="2">
    <source>
        <dbReference type="ARBA" id="ARBA00012438"/>
    </source>
</evidence>
<dbReference type="InterPro" id="IPR003661">
    <property type="entry name" value="HisK_dim/P_dom"/>
</dbReference>
<reference evidence="11" key="1">
    <citation type="journal article" date="2020" name="Microbiol. Resour. Announc.">
        <title>Draft Genome Sequences of Thiorhodococcus mannitoliphagus and Thiorhodococcus minor, Purple Sulfur Photosynthetic Bacteria in the Gammaproteobacterial Family Chromatiaceae.</title>
        <authorList>
            <person name="Aviles F.A."/>
            <person name="Meyer T.E."/>
            <person name="Kyndt J.A."/>
        </authorList>
    </citation>
    <scope>NUCLEOTIDE SEQUENCE [LARGE SCALE GENOMIC DNA]</scope>
    <source>
        <strain evidence="11">DSM 18266</strain>
    </source>
</reference>
<name>A0A6P1E5R1_9GAMM</name>
<dbReference type="InterPro" id="IPR003594">
    <property type="entry name" value="HATPase_dom"/>
</dbReference>
<evidence type="ECO:0000256" key="6">
    <source>
        <dbReference type="ARBA" id="ARBA00022777"/>
    </source>
</evidence>
<keyword evidence="7" id="KW-0067">ATP-binding</keyword>
<protein>
    <recommendedName>
        <fullName evidence="2">histidine kinase</fullName>
        <ecNumber evidence="2">2.7.13.3</ecNumber>
    </recommendedName>
</protein>
<dbReference type="SMART" id="SM00387">
    <property type="entry name" value="HATPase_c"/>
    <property type="match status" value="1"/>
</dbReference>
<evidence type="ECO:0000259" key="9">
    <source>
        <dbReference type="PROSITE" id="PS50109"/>
    </source>
</evidence>
<dbReference type="EC" id="2.7.13.3" evidence="2"/>
<reference evidence="10 11" key="2">
    <citation type="submission" date="2020-02" db="EMBL/GenBank/DDBJ databases">
        <title>Genome sequences of Thiorhodococcus mannitoliphagus and Thiorhodococcus minor, purple sulfur photosynthetic bacteria in the gammaproteobacterial family, Chromatiaceae.</title>
        <authorList>
            <person name="Aviles F.A."/>
            <person name="Meyer T.E."/>
            <person name="Kyndt J.A."/>
        </authorList>
    </citation>
    <scope>NUCLEOTIDE SEQUENCE [LARGE SCALE GENOMIC DNA]</scope>
    <source>
        <strain evidence="10 11">DSM 18266</strain>
    </source>
</reference>
<dbReference type="InterPro" id="IPR004358">
    <property type="entry name" value="Sig_transdc_His_kin-like_C"/>
</dbReference>
<dbReference type="GO" id="GO:0005524">
    <property type="term" value="F:ATP binding"/>
    <property type="evidence" value="ECO:0007669"/>
    <property type="project" value="UniProtKB-KW"/>
</dbReference>
<evidence type="ECO:0000256" key="5">
    <source>
        <dbReference type="ARBA" id="ARBA00022741"/>
    </source>
</evidence>
<organism evidence="10 11">
    <name type="scientific">Thiorhodococcus mannitoliphagus</name>
    <dbReference type="NCBI Taxonomy" id="329406"/>
    <lineage>
        <taxon>Bacteria</taxon>
        <taxon>Pseudomonadati</taxon>
        <taxon>Pseudomonadota</taxon>
        <taxon>Gammaproteobacteria</taxon>
        <taxon>Chromatiales</taxon>
        <taxon>Chromatiaceae</taxon>
        <taxon>Thiorhodococcus</taxon>
    </lineage>
</organism>
<keyword evidence="6" id="KW-0418">Kinase</keyword>
<evidence type="ECO:0000256" key="4">
    <source>
        <dbReference type="ARBA" id="ARBA00022679"/>
    </source>
</evidence>
<dbReference type="SUPFAM" id="SSF47384">
    <property type="entry name" value="Homodimeric domain of signal transducing histidine kinase"/>
    <property type="match status" value="1"/>
</dbReference>
<dbReference type="EMBL" id="JAAIJR010000138">
    <property type="protein sequence ID" value="NEX22915.1"/>
    <property type="molecule type" value="Genomic_DNA"/>
</dbReference>
<dbReference type="PRINTS" id="PR00344">
    <property type="entry name" value="BCTRLSENSOR"/>
</dbReference>
<evidence type="ECO:0000313" key="11">
    <source>
        <dbReference type="Proteomes" id="UP000471640"/>
    </source>
</evidence>
<keyword evidence="5" id="KW-0547">Nucleotide-binding</keyword>